<comment type="subcellular location">
    <subcellularLocation>
        <location evidence="1">Membrane</location>
        <topology evidence="1">Multi-pass membrane protein</topology>
    </subcellularLocation>
</comment>
<proteinExistence type="predicted"/>
<dbReference type="Proteomes" id="UP001586593">
    <property type="component" value="Unassembled WGS sequence"/>
</dbReference>
<feature type="transmembrane region" description="Helical" evidence="6">
    <location>
        <begin position="120"/>
        <end position="142"/>
    </location>
</feature>
<comment type="caution">
    <text evidence="7">The sequence shown here is derived from an EMBL/GenBank/DDBJ whole genome shotgun (WGS) entry which is preliminary data.</text>
</comment>
<protein>
    <submittedName>
        <fullName evidence="7">Uncharacterized protein</fullName>
    </submittedName>
</protein>
<dbReference type="EMBL" id="JAZHXJ010000484">
    <property type="protein sequence ID" value="KAL1859677.1"/>
    <property type="molecule type" value="Genomic_DNA"/>
</dbReference>
<evidence type="ECO:0000256" key="1">
    <source>
        <dbReference type="ARBA" id="ARBA00004141"/>
    </source>
</evidence>
<organism evidence="7 8">
    <name type="scientific">Phialemonium thermophilum</name>
    <dbReference type="NCBI Taxonomy" id="223376"/>
    <lineage>
        <taxon>Eukaryota</taxon>
        <taxon>Fungi</taxon>
        <taxon>Dikarya</taxon>
        <taxon>Ascomycota</taxon>
        <taxon>Pezizomycotina</taxon>
        <taxon>Sordariomycetes</taxon>
        <taxon>Sordariomycetidae</taxon>
        <taxon>Cephalothecales</taxon>
        <taxon>Cephalothecaceae</taxon>
        <taxon>Phialemonium</taxon>
    </lineage>
</organism>
<feature type="region of interest" description="Disordered" evidence="5">
    <location>
        <begin position="1"/>
        <end position="28"/>
    </location>
</feature>
<keyword evidence="8" id="KW-1185">Reference proteome</keyword>
<gene>
    <name evidence="7" type="ORF">VTK73DRAFT_7514</name>
</gene>
<feature type="transmembrane region" description="Helical" evidence="6">
    <location>
        <begin position="163"/>
        <end position="183"/>
    </location>
</feature>
<evidence type="ECO:0000256" key="2">
    <source>
        <dbReference type="ARBA" id="ARBA00022692"/>
    </source>
</evidence>
<name>A0ABR3WEH6_9PEZI</name>
<dbReference type="Gene3D" id="1.20.1250.20">
    <property type="entry name" value="MFS general substrate transporter like domains"/>
    <property type="match status" value="1"/>
</dbReference>
<keyword evidence="2 6" id="KW-0812">Transmembrane</keyword>
<keyword evidence="3 6" id="KW-1133">Transmembrane helix</keyword>
<sequence>MEQGKGDDKRRDNRVSIESARGRSISGTTDLRTERNIATLNSNTPRKSYLERLRLITKSPGFSWTFIFQMAQPLQILFTIPAVFFVALLWGITMAWMTVILSTISIYMPQEPYNFNPVQIGLMSLSALVGYSIGSIGCGLFADRLVLWLARRNGGIYEPEMRLWVMVPFIPLVPAGAIFYGVALAKRSHWLLLAAGGALINVGVAPLNSISLTYLTDSYTDVSCFPMQRLRNSGVIF</sequence>
<accession>A0ABR3WEH6</accession>
<feature type="compositionally biased region" description="Basic and acidic residues" evidence="5">
    <location>
        <begin position="1"/>
        <end position="15"/>
    </location>
</feature>
<evidence type="ECO:0000313" key="7">
    <source>
        <dbReference type="EMBL" id="KAL1859677.1"/>
    </source>
</evidence>
<feature type="transmembrane region" description="Helical" evidence="6">
    <location>
        <begin position="189"/>
        <end position="207"/>
    </location>
</feature>
<dbReference type="SUPFAM" id="SSF103473">
    <property type="entry name" value="MFS general substrate transporter"/>
    <property type="match status" value="1"/>
</dbReference>
<evidence type="ECO:0000256" key="3">
    <source>
        <dbReference type="ARBA" id="ARBA00022989"/>
    </source>
</evidence>
<reference evidence="7 8" key="1">
    <citation type="journal article" date="2024" name="Commun. Biol.">
        <title>Comparative genomic analysis of thermophilic fungi reveals convergent evolutionary adaptations and gene losses.</title>
        <authorList>
            <person name="Steindorff A.S."/>
            <person name="Aguilar-Pontes M.V."/>
            <person name="Robinson A.J."/>
            <person name="Andreopoulos B."/>
            <person name="LaButti K."/>
            <person name="Kuo A."/>
            <person name="Mondo S."/>
            <person name="Riley R."/>
            <person name="Otillar R."/>
            <person name="Haridas S."/>
            <person name="Lipzen A."/>
            <person name="Grimwood J."/>
            <person name="Schmutz J."/>
            <person name="Clum A."/>
            <person name="Reid I.D."/>
            <person name="Moisan M.C."/>
            <person name="Butler G."/>
            <person name="Nguyen T.T.M."/>
            <person name="Dewar K."/>
            <person name="Conant G."/>
            <person name="Drula E."/>
            <person name="Henrissat B."/>
            <person name="Hansel C."/>
            <person name="Singer S."/>
            <person name="Hutchinson M.I."/>
            <person name="de Vries R.P."/>
            <person name="Natvig D.O."/>
            <person name="Powell A.J."/>
            <person name="Tsang A."/>
            <person name="Grigoriev I.V."/>
        </authorList>
    </citation>
    <scope>NUCLEOTIDE SEQUENCE [LARGE SCALE GENOMIC DNA]</scope>
    <source>
        <strain evidence="7 8">ATCC 24622</strain>
    </source>
</reference>
<dbReference type="InterPro" id="IPR036259">
    <property type="entry name" value="MFS_trans_sf"/>
</dbReference>
<evidence type="ECO:0000256" key="4">
    <source>
        <dbReference type="ARBA" id="ARBA00023136"/>
    </source>
</evidence>
<evidence type="ECO:0000256" key="5">
    <source>
        <dbReference type="SAM" id="MobiDB-lite"/>
    </source>
</evidence>
<keyword evidence="4 6" id="KW-0472">Membrane</keyword>
<evidence type="ECO:0000313" key="8">
    <source>
        <dbReference type="Proteomes" id="UP001586593"/>
    </source>
</evidence>
<feature type="transmembrane region" description="Helical" evidence="6">
    <location>
        <begin position="76"/>
        <end position="108"/>
    </location>
</feature>
<dbReference type="PANTHER" id="PTHR23502:SF34">
    <property type="entry name" value="PROTEIN HOL1"/>
    <property type="match status" value="1"/>
</dbReference>
<evidence type="ECO:0000256" key="6">
    <source>
        <dbReference type="SAM" id="Phobius"/>
    </source>
</evidence>
<dbReference type="PANTHER" id="PTHR23502">
    <property type="entry name" value="MAJOR FACILITATOR SUPERFAMILY"/>
    <property type="match status" value="1"/>
</dbReference>